<keyword evidence="3" id="KW-1185">Reference proteome</keyword>
<name>A0A2T0KJQ4_9ACTN</name>
<keyword evidence="2" id="KW-0808">Transferase</keyword>
<protein>
    <submittedName>
        <fullName evidence="2">Homoserine kinase type II</fullName>
    </submittedName>
</protein>
<dbReference type="AlphaFoldDB" id="A0A2T0KJQ4"/>
<proteinExistence type="predicted"/>
<dbReference type="SUPFAM" id="SSF56112">
    <property type="entry name" value="Protein kinase-like (PK-like)"/>
    <property type="match status" value="1"/>
</dbReference>
<gene>
    <name evidence="2" type="ORF">CLV67_103514</name>
</gene>
<comment type="caution">
    <text evidence="2">The sequence shown here is derived from an EMBL/GenBank/DDBJ whole genome shotgun (WGS) entry which is preliminary data.</text>
</comment>
<dbReference type="GO" id="GO:0016301">
    <property type="term" value="F:kinase activity"/>
    <property type="evidence" value="ECO:0007669"/>
    <property type="project" value="UniProtKB-KW"/>
</dbReference>
<dbReference type="RefSeq" id="WP_106316916.1">
    <property type="nucleotide sequence ID" value="NZ_BOMO01000045.1"/>
</dbReference>
<feature type="domain" description="Aminoglycoside phosphotransferase" evidence="1">
    <location>
        <begin position="33"/>
        <end position="237"/>
    </location>
</feature>
<dbReference type="InterPro" id="IPR011009">
    <property type="entry name" value="Kinase-like_dom_sf"/>
</dbReference>
<dbReference type="Gene3D" id="3.90.1200.10">
    <property type="match status" value="1"/>
</dbReference>
<sequence>MPDDDFLRSTLRDQWHLVPSEMTALPPTVMSRGWEFSAGGETYVTRLADLGLRQSVEAGLAVAAHLRGHRIDAGEPVRTLSGALTVATPHGVLAVLRRLPGRRLDGRDPVDQQWWGERLGAVHRCLQHFRHAGLRPWQLLEADAAHLDAEPWLRETVTAAVSAATRLAVTDRLSYGVLHGDPSPEIFVLDASTGRSGLLFCGASGTGPLVYDVAAAVAYAGGPEHAGELLDGYLAAGPVGADEMDAALPVLLRLRWAVQAVRAARFGCPVALGAAREALGSMPG</sequence>
<dbReference type="InterPro" id="IPR002575">
    <property type="entry name" value="Aminoglycoside_PTrfase"/>
</dbReference>
<dbReference type="Proteomes" id="UP000239415">
    <property type="component" value="Unassembled WGS sequence"/>
</dbReference>
<accession>A0A2T0KJQ4</accession>
<keyword evidence="2" id="KW-0418">Kinase</keyword>
<evidence type="ECO:0000313" key="3">
    <source>
        <dbReference type="Proteomes" id="UP000239415"/>
    </source>
</evidence>
<dbReference type="Pfam" id="PF01636">
    <property type="entry name" value="APH"/>
    <property type="match status" value="1"/>
</dbReference>
<evidence type="ECO:0000313" key="2">
    <source>
        <dbReference type="EMBL" id="PRX23765.1"/>
    </source>
</evidence>
<reference evidence="2 3" key="1">
    <citation type="submission" date="2018-03" db="EMBL/GenBank/DDBJ databases">
        <title>Genomic Encyclopedia of Archaeal and Bacterial Type Strains, Phase II (KMG-II): from individual species to whole genera.</title>
        <authorList>
            <person name="Goeker M."/>
        </authorList>
    </citation>
    <scope>NUCLEOTIDE SEQUENCE [LARGE SCALE GENOMIC DNA]</scope>
    <source>
        <strain evidence="2 3">DSM 43146</strain>
    </source>
</reference>
<dbReference type="EMBL" id="PVMZ01000003">
    <property type="protein sequence ID" value="PRX23765.1"/>
    <property type="molecule type" value="Genomic_DNA"/>
</dbReference>
<dbReference type="OrthoDB" id="3677467at2"/>
<organism evidence="2 3">
    <name type="scientific">Actinoplanes italicus</name>
    <dbReference type="NCBI Taxonomy" id="113567"/>
    <lineage>
        <taxon>Bacteria</taxon>
        <taxon>Bacillati</taxon>
        <taxon>Actinomycetota</taxon>
        <taxon>Actinomycetes</taxon>
        <taxon>Micromonosporales</taxon>
        <taxon>Micromonosporaceae</taxon>
        <taxon>Actinoplanes</taxon>
    </lineage>
</organism>
<evidence type="ECO:0000259" key="1">
    <source>
        <dbReference type="Pfam" id="PF01636"/>
    </source>
</evidence>